<dbReference type="EMBL" id="BBVC01000007">
    <property type="protein sequence ID" value="GAO97527.1"/>
    <property type="molecule type" value="Genomic_DNA"/>
</dbReference>
<dbReference type="InterPro" id="IPR023346">
    <property type="entry name" value="Lysozyme-like_dom_sf"/>
</dbReference>
<evidence type="ECO:0000313" key="4">
    <source>
        <dbReference type="Proteomes" id="UP000036771"/>
    </source>
</evidence>
<dbReference type="InterPro" id="IPR008258">
    <property type="entry name" value="Transglycosylase_SLT_dom_1"/>
</dbReference>
<dbReference type="SUPFAM" id="SSF53955">
    <property type="entry name" value="Lysozyme-like"/>
    <property type="match status" value="1"/>
</dbReference>
<dbReference type="Pfam" id="PF01464">
    <property type="entry name" value="SLT"/>
    <property type="match status" value="1"/>
</dbReference>
<dbReference type="AlphaFoldDB" id="A0A0K8MAR3"/>
<comment type="similarity">
    <text evidence="1">Belongs to the virb1 family.</text>
</comment>
<feature type="domain" description="Transglycosylase SLT" evidence="2">
    <location>
        <begin position="31"/>
        <end position="88"/>
    </location>
</feature>
<evidence type="ECO:0000313" key="3">
    <source>
        <dbReference type="EMBL" id="GAO97527.1"/>
    </source>
</evidence>
<evidence type="ECO:0000256" key="1">
    <source>
        <dbReference type="ARBA" id="ARBA00009387"/>
    </source>
</evidence>
<gene>
    <name evidence="3" type="ORF">Cva_00161</name>
</gene>
<reference evidence="3 4" key="1">
    <citation type="submission" date="2015-03" db="EMBL/GenBank/DDBJ databases">
        <title>Caedibacter varicaedens, whole genome shotgun sequence.</title>
        <authorList>
            <person name="Suzuki H."/>
            <person name="Dapper A.L."/>
            <person name="Gibson A.K."/>
            <person name="Jackson C."/>
            <person name="Lee H."/>
            <person name="Pejaver V.R."/>
            <person name="Doak T."/>
            <person name="Lynch M."/>
        </authorList>
    </citation>
    <scope>NUCLEOTIDE SEQUENCE [LARGE SCALE GENOMIC DNA]</scope>
</reference>
<name>A0A0K8MAR3_9PROT</name>
<keyword evidence="4" id="KW-1185">Reference proteome</keyword>
<sequence>MRGCIKIQPMICIILPPALTAVRALKAKGIKNIDVGLMQVNLLHHPQAFSSLDQAFDPQKNIEYAARFLTDLKKKHASWSNAIAHYHSALPQHHIPYRDKVDRMWREEKKKSAGNWVERDYFRFTDDTEDNPQFRAPKFRIIHVRSPDKSFSNRVVKQGSLHKISVKKRASQSPRFSKIKRNTPLKGSDRLQNHFRFIKPQKMRSFQLAQKTLKN</sequence>
<organism evidence="3 4">
    <name type="scientific">Caedimonas varicaedens</name>
    <dbReference type="NCBI Taxonomy" id="1629334"/>
    <lineage>
        <taxon>Bacteria</taxon>
        <taxon>Pseudomonadati</taxon>
        <taxon>Pseudomonadota</taxon>
        <taxon>Alphaproteobacteria</taxon>
        <taxon>Holosporales</taxon>
        <taxon>Caedimonadaceae</taxon>
        <taxon>Caedimonas</taxon>
    </lineage>
</organism>
<protein>
    <submittedName>
        <fullName evidence="3">Transglycosylase SLT domain protein</fullName>
    </submittedName>
</protein>
<comment type="caution">
    <text evidence="3">The sequence shown here is derived from an EMBL/GenBank/DDBJ whole genome shotgun (WGS) entry which is preliminary data.</text>
</comment>
<dbReference type="STRING" id="1629334.Cva_00161"/>
<dbReference type="OrthoDB" id="5945995at2"/>
<dbReference type="Proteomes" id="UP000036771">
    <property type="component" value="Unassembled WGS sequence"/>
</dbReference>
<evidence type="ECO:0000259" key="2">
    <source>
        <dbReference type="Pfam" id="PF01464"/>
    </source>
</evidence>
<proteinExistence type="inferred from homology"/>
<dbReference type="Gene3D" id="1.10.530.10">
    <property type="match status" value="1"/>
</dbReference>
<accession>A0A0K8MAR3</accession>